<name>A0A6A6VTR5_9PEZI</name>
<evidence type="ECO:0000313" key="2">
    <source>
        <dbReference type="EMBL" id="KAF2752671.1"/>
    </source>
</evidence>
<dbReference type="Pfam" id="PF13095">
    <property type="entry name" value="FTA2"/>
    <property type="match status" value="1"/>
</dbReference>
<reference evidence="2" key="1">
    <citation type="journal article" date="2020" name="Stud. Mycol.">
        <title>101 Dothideomycetes genomes: a test case for predicting lifestyles and emergence of pathogens.</title>
        <authorList>
            <person name="Haridas S."/>
            <person name="Albert R."/>
            <person name="Binder M."/>
            <person name="Bloem J."/>
            <person name="Labutti K."/>
            <person name="Salamov A."/>
            <person name="Andreopoulos B."/>
            <person name="Baker S."/>
            <person name="Barry K."/>
            <person name="Bills G."/>
            <person name="Bluhm B."/>
            <person name="Cannon C."/>
            <person name="Castanera R."/>
            <person name="Culley D."/>
            <person name="Daum C."/>
            <person name="Ezra D."/>
            <person name="Gonzalez J."/>
            <person name="Henrissat B."/>
            <person name="Kuo A."/>
            <person name="Liang C."/>
            <person name="Lipzen A."/>
            <person name="Lutzoni F."/>
            <person name="Magnuson J."/>
            <person name="Mondo S."/>
            <person name="Nolan M."/>
            <person name="Ohm R."/>
            <person name="Pangilinan J."/>
            <person name="Park H.-J."/>
            <person name="Ramirez L."/>
            <person name="Alfaro M."/>
            <person name="Sun H."/>
            <person name="Tritt A."/>
            <person name="Yoshinaga Y."/>
            <person name="Zwiers L.-H."/>
            <person name="Turgeon B."/>
            <person name="Goodwin S."/>
            <person name="Spatafora J."/>
            <person name="Crous P."/>
            <person name="Grigoriev I."/>
        </authorList>
    </citation>
    <scope>NUCLEOTIDE SEQUENCE</scope>
    <source>
        <strain evidence="2">CBS 121739</strain>
    </source>
</reference>
<gene>
    <name evidence="2" type="ORF">EJ05DRAFT_505845</name>
</gene>
<feature type="region of interest" description="Disordered" evidence="1">
    <location>
        <begin position="220"/>
        <end position="240"/>
    </location>
</feature>
<dbReference type="RefSeq" id="XP_033595122.1">
    <property type="nucleotide sequence ID" value="XM_033747745.1"/>
</dbReference>
<dbReference type="Proteomes" id="UP000799437">
    <property type="component" value="Unassembled WGS sequence"/>
</dbReference>
<sequence length="381" mass="43937">MSKIGTSFEEALAARKRRVAAGSGSLAPCVPNPYTESLPPVLDFACASLGLKVNCPDVQVCLAVGGWNDDPEIDGRKTIESNVSLSLFCSGSSEREDLKLRYNMSLARFQLAYSPRRPLPPCEGPKLLPFKRHKGNIHFLKLLSSSPRLDGSEGAEGGHSYVFKVRIGKKKYALKVFKFFSVEQERSSVFPTDRVKASDEIITYHSDPFYAECRAYGKLQTHEQQQQEQRTRDERRQHREHPHRLAVPCYGYLYLPAEQYGEIFSEQFGIRDWDWPEEDEDKSWREKPPFRALVKELVESKEAIVNAEEMERDLHELRNLGIYPVDLYARNYLDGKLVDFSSAMMSPHWWLDSLRPLRRQRVLDEELLLFREMIREAQTDS</sequence>
<evidence type="ECO:0000313" key="3">
    <source>
        <dbReference type="Proteomes" id="UP000799437"/>
    </source>
</evidence>
<proteinExistence type="predicted"/>
<dbReference type="InterPro" id="IPR025213">
    <property type="entry name" value="Sim4_Fta2"/>
</dbReference>
<dbReference type="AlphaFoldDB" id="A0A6A6VTR5"/>
<protein>
    <submittedName>
        <fullName evidence="2">Uncharacterized protein</fullName>
    </submittedName>
</protein>
<keyword evidence="3" id="KW-1185">Reference proteome</keyword>
<evidence type="ECO:0000256" key="1">
    <source>
        <dbReference type="SAM" id="MobiDB-lite"/>
    </source>
</evidence>
<dbReference type="GeneID" id="54488799"/>
<dbReference type="OrthoDB" id="3432781at2759"/>
<accession>A0A6A6VTR5</accession>
<organism evidence="2 3">
    <name type="scientific">Pseudovirgaria hyperparasitica</name>
    <dbReference type="NCBI Taxonomy" id="470096"/>
    <lineage>
        <taxon>Eukaryota</taxon>
        <taxon>Fungi</taxon>
        <taxon>Dikarya</taxon>
        <taxon>Ascomycota</taxon>
        <taxon>Pezizomycotina</taxon>
        <taxon>Dothideomycetes</taxon>
        <taxon>Dothideomycetes incertae sedis</taxon>
        <taxon>Acrospermales</taxon>
        <taxon>Acrospermaceae</taxon>
        <taxon>Pseudovirgaria</taxon>
    </lineage>
</organism>
<dbReference type="EMBL" id="ML996600">
    <property type="protein sequence ID" value="KAF2752671.1"/>
    <property type="molecule type" value="Genomic_DNA"/>
</dbReference>